<dbReference type="FunFam" id="1.20.1250.20:FF:000082">
    <property type="entry name" value="MFS multidrug transporter, putative"/>
    <property type="match status" value="1"/>
</dbReference>
<feature type="transmembrane region" description="Helical" evidence="6">
    <location>
        <begin position="155"/>
        <end position="176"/>
    </location>
</feature>
<evidence type="ECO:0000259" key="7">
    <source>
        <dbReference type="PROSITE" id="PS50850"/>
    </source>
</evidence>
<evidence type="ECO:0000256" key="4">
    <source>
        <dbReference type="ARBA" id="ARBA00022989"/>
    </source>
</evidence>
<feature type="transmembrane region" description="Helical" evidence="6">
    <location>
        <begin position="96"/>
        <end position="115"/>
    </location>
</feature>
<keyword evidence="5 6" id="KW-0472">Membrane</keyword>
<keyword evidence="4 6" id="KW-1133">Transmembrane helix</keyword>
<name>A0A2T2P9E4_CORCC</name>
<dbReference type="Proteomes" id="UP000240883">
    <property type="component" value="Unassembled WGS sequence"/>
</dbReference>
<dbReference type="Gene3D" id="1.20.1250.20">
    <property type="entry name" value="MFS general substrate transporter like domains"/>
    <property type="match status" value="1"/>
</dbReference>
<dbReference type="Pfam" id="PF07690">
    <property type="entry name" value="MFS_1"/>
    <property type="match status" value="1"/>
</dbReference>
<dbReference type="OrthoDB" id="6770063at2759"/>
<feature type="transmembrane region" description="Helical" evidence="6">
    <location>
        <begin position="182"/>
        <end position="204"/>
    </location>
</feature>
<evidence type="ECO:0000313" key="8">
    <source>
        <dbReference type="EMBL" id="PSN74270.1"/>
    </source>
</evidence>
<dbReference type="PROSITE" id="PS50850">
    <property type="entry name" value="MFS"/>
    <property type="match status" value="1"/>
</dbReference>
<dbReference type="PANTHER" id="PTHR23502:SF134">
    <property type="entry name" value="MAJOR FACILITATOR SUPERFAMILY (MFS) PROFILE DOMAIN-CONTAINING PROTEIN-RELATED"/>
    <property type="match status" value="1"/>
</dbReference>
<feature type="transmembrane region" description="Helical" evidence="6">
    <location>
        <begin position="121"/>
        <end position="143"/>
    </location>
</feature>
<dbReference type="GO" id="GO:0005886">
    <property type="term" value="C:plasma membrane"/>
    <property type="evidence" value="ECO:0007669"/>
    <property type="project" value="TreeGrafter"/>
</dbReference>
<evidence type="ECO:0000256" key="5">
    <source>
        <dbReference type="ARBA" id="ARBA00023136"/>
    </source>
</evidence>
<keyword evidence="3 6" id="KW-0812">Transmembrane</keyword>
<feature type="transmembrane region" description="Helical" evidence="6">
    <location>
        <begin position="61"/>
        <end position="84"/>
    </location>
</feature>
<keyword evidence="9" id="KW-1185">Reference proteome</keyword>
<proteinExistence type="inferred from homology"/>
<dbReference type="InterPro" id="IPR020846">
    <property type="entry name" value="MFS_dom"/>
</dbReference>
<dbReference type="STRING" id="1448308.A0A2T2P9E4"/>
<evidence type="ECO:0000256" key="1">
    <source>
        <dbReference type="ARBA" id="ARBA00004141"/>
    </source>
</evidence>
<protein>
    <submittedName>
        <fullName evidence="8">Putative MFS multidrug transporter</fullName>
    </submittedName>
</protein>
<feature type="transmembrane region" description="Helical" evidence="6">
    <location>
        <begin position="384"/>
        <end position="409"/>
    </location>
</feature>
<evidence type="ECO:0000256" key="3">
    <source>
        <dbReference type="ARBA" id="ARBA00022692"/>
    </source>
</evidence>
<feature type="transmembrane region" description="Helical" evidence="6">
    <location>
        <begin position="357"/>
        <end position="378"/>
    </location>
</feature>
<sequence length="486" mass="53529">MKAQNQIPILYRDLNYVSPYNWSSFRKQWICWPGFIAACFASYAAGSYSPGAGQMVDYWKISRIAVLTGITSFTCGFGLAPMILAPLSELHGRKPVFIATGILFVVCQVCSAVTRSFPGMIAARFFAGAGSSTYSTMVGGLIADLYRSEDINTPMALFSGTALFGVGLGPLISGFIAEYSSWRWIFYSQAIANALLVTFFILFVPETRESVLARQKVAVANKLWEEKEQKGLFYEKPGADGSTEKWRLRWKADGCEKPTSIRDMIVKSLFRPFRLLFTEPVVFFFSLWAAFAWAVLYIALAAVPLIFQDVYGFSLSRANAVFASMSIGAVMGTVMSIVQDKIARRYKLLPDSPESRLYFTCFESLLLPAGLFMFGWASRVDVHWIVPAIAIGIATVGIFCVYLSVFNYLADVYGTYASSAIAAQSFCRNVVGGIFPLVTTQLFTNLGYGPAGSLLGAIGLLLSVVPWVLVFYGKTIRSKSKFALDI</sequence>
<feature type="transmembrane region" description="Helical" evidence="6">
    <location>
        <begin position="281"/>
        <end position="307"/>
    </location>
</feature>
<comment type="similarity">
    <text evidence="2">Belongs to the major facilitator superfamily.</text>
</comment>
<feature type="domain" description="Major facilitator superfamily (MFS) profile" evidence="7">
    <location>
        <begin position="30"/>
        <end position="474"/>
    </location>
</feature>
<feature type="transmembrane region" description="Helical" evidence="6">
    <location>
        <begin position="29"/>
        <end position="49"/>
    </location>
</feature>
<evidence type="ECO:0000256" key="6">
    <source>
        <dbReference type="SAM" id="Phobius"/>
    </source>
</evidence>
<reference evidence="8 9" key="1">
    <citation type="journal article" date="2018" name="Front. Microbiol.">
        <title>Genome-Wide Analysis of Corynespora cassiicola Leaf Fall Disease Putative Effectors.</title>
        <authorList>
            <person name="Lopez D."/>
            <person name="Ribeiro S."/>
            <person name="Label P."/>
            <person name="Fumanal B."/>
            <person name="Venisse J.S."/>
            <person name="Kohler A."/>
            <person name="de Oliveira R.R."/>
            <person name="Labutti K."/>
            <person name="Lipzen A."/>
            <person name="Lail K."/>
            <person name="Bauer D."/>
            <person name="Ohm R.A."/>
            <person name="Barry K.W."/>
            <person name="Spatafora J."/>
            <person name="Grigoriev I.V."/>
            <person name="Martin F.M."/>
            <person name="Pujade-Renaud V."/>
        </authorList>
    </citation>
    <scope>NUCLEOTIDE SEQUENCE [LARGE SCALE GENOMIC DNA]</scope>
    <source>
        <strain evidence="8 9">Philippines</strain>
    </source>
</reference>
<dbReference type="InterPro" id="IPR011701">
    <property type="entry name" value="MFS"/>
</dbReference>
<accession>A0A2T2P9E4</accession>
<dbReference type="AlphaFoldDB" id="A0A2T2P9E4"/>
<evidence type="ECO:0000256" key="2">
    <source>
        <dbReference type="ARBA" id="ARBA00008335"/>
    </source>
</evidence>
<evidence type="ECO:0000313" key="9">
    <source>
        <dbReference type="Proteomes" id="UP000240883"/>
    </source>
</evidence>
<feature type="transmembrane region" description="Helical" evidence="6">
    <location>
        <begin position="319"/>
        <end position="337"/>
    </location>
</feature>
<dbReference type="InterPro" id="IPR036259">
    <property type="entry name" value="MFS_trans_sf"/>
</dbReference>
<comment type="subcellular location">
    <subcellularLocation>
        <location evidence="1">Membrane</location>
        <topology evidence="1">Multi-pass membrane protein</topology>
    </subcellularLocation>
</comment>
<dbReference type="EMBL" id="KZ678128">
    <property type="protein sequence ID" value="PSN74270.1"/>
    <property type="molecule type" value="Genomic_DNA"/>
</dbReference>
<gene>
    <name evidence="8" type="ORF">BS50DRAFT_670704</name>
</gene>
<dbReference type="PANTHER" id="PTHR23502">
    <property type="entry name" value="MAJOR FACILITATOR SUPERFAMILY"/>
    <property type="match status" value="1"/>
</dbReference>
<dbReference type="SUPFAM" id="SSF103473">
    <property type="entry name" value="MFS general substrate transporter"/>
    <property type="match status" value="1"/>
</dbReference>
<organism evidence="8 9">
    <name type="scientific">Corynespora cassiicola Philippines</name>
    <dbReference type="NCBI Taxonomy" id="1448308"/>
    <lineage>
        <taxon>Eukaryota</taxon>
        <taxon>Fungi</taxon>
        <taxon>Dikarya</taxon>
        <taxon>Ascomycota</taxon>
        <taxon>Pezizomycotina</taxon>
        <taxon>Dothideomycetes</taxon>
        <taxon>Pleosporomycetidae</taxon>
        <taxon>Pleosporales</taxon>
        <taxon>Corynesporascaceae</taxon>
        <taxon>Corynespora</taxon>
    </lineage>
</organism>
<feature type="transmembrane region" description="Helical" evidence="6">
    <location>
        <begin position="454"/>
        <end position="472"/>
    </location>
</feature>
<dbReference type="GO" id="GO:0022857">
    <property type="term" value="F:transmembrane transporter activity"/>
    <property type="evidence" value="ECO:0007669"/>
    <property type="project" value="InterPro"/>
</dbReference>